<gene>
    <name evidence="3" type="ORF">FLL46_03220</name>
</gene>
<dbReference type="InterPro" id="IPR015943">
    <property type="entry name" value="WD40/YVTN_repeat-like_dom_sf"/>
</dbReference>
<feature type="repeat" description="WD" evidence="1">
    <location>
        <begin position="244"/>
        <end position="285"/>
    </location>
</feature>
<dbReference type="SUPFAM" id="SSF50998">
    <property type="entry name" value="Quinoprotein alcohol dehydrogenase-like"/>
    <property type="match status" value="1"/>
</dbReference>
<dbReference type="Pfam" id="PF00400">
    <property type="entry name" value="WD40"/>
    <property type="match status" value="1"/>
</dbReference>
<reference evidence="3 4" key="1">
    <citation type="submission" date="2019-07" db="EMBL/GenBank/DDBJ databases">
        <title>Draft genome for Aliikangiella sp. M105.</title>
        <authorList>
            <person name="Wang G."/>
        </authorList>
    </citation>
    <scope>NUCLEOTIDE SEQUENCE [LARGE SCALE GENOMIC DNA]</scope>
    <source>
        <strain evidence="3 4">M105</strain>
    </source>
</reference>
<dbReference type="PROSITE" id="PS50082">
    <property type="entry name" value="WD_REPEATS_2"/>
    <property type="match status" value="2"/>
</dbReference>
<feature type="signal peptide" evidence="2">
    <location>
        <begin position="1"/>
        <end position="21"/>
    </location>
</feature>
<protein>
    <submittedName>
        <fullName evidence="3">Uncharacterized protein</fullName>
    </submittedName>
</protein>
<evidence type="ECO:0000313" key="4">
    <source>
        <dbReference type="Proteomes" id="UP000315439"/>
    </source>
</evidence>
<evidence type="ECO:0000313" key="3">
    <source>
        <dbReference type="EMBL" id="TQV89153.1"/>
    </source>
</evidence>
<name>A0A545UI92_9GAMM</name>
<dbReference type="InterPro" id="IPR011047">
    <property type="entry name" value="Quinoprotein_ADH-like_sf"/>
</dbReference>
<keyword evidence="1" id="KW-0853">WD repeat</keyword>
<dbReference type="RefSeq" id="WP_142892003.1">
    <property type="nucleotide sequence ID" value="NZ_ML660161.1"/>
</dbReference>
<keyword evidence="2" id="KW-0732">Signal</keyword>
<feature type="chain" id="PRO_5021973718" evidence="2">
    <location>
        <begin position="22"/>
        <end position="333"/>
    </location>
</feature>
<feature type="repeat" description="WD" evidence="1">
    <location>
        <begin position="200"/>
        <end position="241"/>
    </location>
</feature>
<organism evidence="3 4">
    <name type="scientific">Aliikangiella coralliicola</name>
    <dbReference type="NCBI Taxonomy" id="2592383"/>
    <lineage>
        <taxon>Bacteria</taxon>
        <taxon>Pseudomonadati</taxon>
        <taxon>Pseudomonadota</taxon>
        <taxon>Gammaproteobacteria</taxon>
        <taxon>Oceanospirillales</taxon>
        <taxon>Pleioneaceae</taxon>
        <taxon>Aliikangiella</taxon>
    </lineage>
</organism>
<comment type="caution">
    <text evidence="3">The sequence shown here is derived from an EMBL/GenBank/DDBJ whole genome shotgun (WGS) entry which is preliminary data.</text>
</comment>
<dbReference type="OrthoDB" id="6192037at2"/>
<sequence length="333" mass="36278">MILSGLWRLTLLICLSAMLTACQPEKKSIAEWPHSAVGTLDAAISRDGRFALVSSVNFGAGYWDLEKNQLKFQWTHNDNPEDGIIAVNISPDGSRAITADKRTFIIWNTNSGKAYGYWEAPADIRAVAIANKGRYVLLGLGSGKAIHIDMNTGRRLEFTGHRNEAVASVDLSANGVWAFTGGNDYRAVLWNTKTGKPRHLFEHDTRVTQVKLGISGKKAFTSGTLGNATIWDIQSGAEISRLSLRPREYVISAASFSEDGGQLLTGAPGKDISLWDVSSGERLFRWTARTRKEGKPGGAIIYAVGFSEDGRHVLSESSAGYGEKWSLADARTN</sequence>
<dbReference type="PANTHER" id="PTHR19879">
    <property type="entry name" value="TRANSCRIPTION INITIATION FACTOR TFIID"/>
    <property type="match status" value="1"/>
</dbReference>
<accession>A0A545UI92</accession>
<dbReference type="Proteomes" id="UP000315439">
    <property type="component" value="Unassembled WGS sequence"/>
</dbReference>
<dbReference type="PANTHER" id="PTHR19879:SF9">
    <property type="entry name" value="TRANSCRIPTION INITIATION FACTOR TFIID SUBUNIT 5"/>
    <property type="match status" value="1"/>
</dbReference>
<dbReference type="SMART" id="SM00320">
    <property type="entry name" value="WD40"/>
    <property type="match status" value="5"/>
</dbReference>
<keyword evidence="4" id="KW-1185">Reference proteome</keyword>
<dbReference type="InterPro" id="IPR001680">
    <property type="entry name" value="WD40_rpt"/>
</dbReference>
<dbReference type="EMBL" id="VIKS01000002">
    <property type="protein sequence ID" value="TQV89153.1"/>
    <property type="molecule type" value="Genomic_DNA"/>
</dbReference>
<dbReference type="Gene3D" id="2.130.10.10">
    <property type="entry name" value="YVTN repeat-like/Quinoprotein amine dehydrogenase"/>
    <property type="match status" value="2"/>
</dbReference>
<evidence type="ECO:0000256" key="2">
    <source>
        <dbReference type="SAM" id="SignalP"/>
    </source>
</evidence>
<proteinExistence type="predicted"/>
<dbReference type="AlphaFoldDB" id="A0A545UI92"/>
<evidence type="ECO:0000256" key="1">
    <source>
        <dbReference type="PROSITE-ProRule" id="PRU00221"/>
    </source>
</evidence>